<dbReference type="Proteomes" id="UP001159363">
    <property type="component" value="Chromosome 16"/>
</dbReference>
<evidence type="ECO:0000313" key="3">
    <source>
        <dbReference type="Proteomes" id="UP001159363"/>
    </source>
</evidence>
<reference evidence="2 3" key="1">
    <citation type="submission" date="2023-02" db="EMBL/GenBank/DDBJ databases">
        <title>LHISI_Scaffold_Assembly.</title>
        <authorList>
            <person name="Stuart O.P."/>
            <person name="Cleave R."/>
            <person name="Magrath M.J.L."/>
            <person name="Mikheyev A.S."/>
        </authorList>
    </citation>
    <scope>NUCLEOTIDE SEQUENCE [LARGE SCALE GENOMIC DNA]</scope>
    <source>
        <strain evidence="2">Daus_M_001</strain>
        <tissue evidence="2">Leg muscle</tissue>
    </source>
</reference>
<keyword evidence="3" id="KW-1185">Reference proteome</keyword>
<dbReference type="EMBL" id="JARBHB010000017">
    <property type="protein sequence ID" value="KAJ8865867.1"/>
    <property type="molecule type" value="Genomic_DNA"/>
</dbReference>
<evidence type="ECO:0000313" key="2">
    <source>
        <dbReference type="EMBL" id="KAJ8865867.1"/>
    </source>
</evidence>
<comment type="caution">
    <text evidence="2">The sequence shown here is derived from an EMBL/GenBank/DDBJ whole genome shotgun (WGS) entry which is preliminary data.</text>
</comment>
<feature type="region of interest" description="Disordered" evidence="1">
    <location>
        <begin position="1"/>
        <end position="39"/>
    </location>
</feature>
<feature type="compositionally biased region" description="Polar residues" evidence="1">
    <location>
        <begin position="16"/>
        <end position="27"/>
    </location>
</feature>
<organism evidence="2 3">
    <name type="scientific">Dryococelus australis</name>
    <dbReference type="NCBI Taxonomy" id="614101"/>
    <lineage>
        <taxon>Eukaryota</taxon>
        <taxon>Metazoa</taxon>
        <taxon>Ecdysozoa</taxon>
        <taxon>Arthropoda</taxon>
        <taxon>Hexapoda</taxon>
        <taxon>Insecta</taxon>
        <taxon>Pterygota</taxon>
        <taxon>Neoptera</taxon>
        <taxon>Polyneoptera</taxon>
        <taxon>Phasmatodea</taxon>
        <taxon>Verophasmatodea</taxon>
        <taxon>Anareolatae</taxon>
        <taxon>Phasmatidae</taxon>
        <taxon>Eurycanthinae</taxon>
        <taxon>Dryococelus</taxon>
    </lineage>
</organism>
<proteinExistence type="predicted"/>
<accession>A0ABQ9G054</accession>
<gene>
    <name evidence="2" type="ORF">PR048_033390</name>
</gene>
<evidence type="ECO:0000256" key="1">
    <source>
        <dbReference type="SAM" id="MobiDB-lite"/>
    </source>
</evidence>
<name>A0ABQ9G054_9NEOP</name>
<sequence>MQGLGKREIPGKTRRPTASSATISTCENPGVTRPGIEPSSHCGRQARYVRNARNRLDMAGGFAVSMNYSRHLVIDKESLNVITPLCRFKAHLARPPTQFLVNCVPPLIPAHCSACLPVGRSFEGDVFCSVVGAEPQCSLYYEESSRLQDPCAPTTTARVVEWRRAFGDTKGTPIMTRLPF</sequence>
<feature type="compositionally biased region" description="Basic and acidic residues" evidence="1">
    <location>
        <begin position="1"/>
        <end position="11"/>
    </location>
</feature>
<protein>
    <submittedName>
        <fullName evidence="2">Uncharacterized protein</fullName>
    </submittedName>
</protein>